<accession>I1C6X7</accession>
<comment type="subcellular location">
    <subcellularLocation>
        <location evidence="1">Membrane</location>
        <topology evidence="1">Multi-pass membrane protein</topology>
    </subcellularLocation>
</comment>
<reference evidence="7 8" key="1">
    <citation type="journal article" date="2009" name="PLoS Genet.">
        <title>Genomic analysis of the basal lineage fungus Rhizopus oryzae reveals a whole-genome duplication.</title>
        <authorList>
            <person name="Ma L.-J."/>
            <person name="Ibrahim A.S."/>
            <person name="Skory C."/>
            <person name="Grabherr M.G."/>
            <person name="Burger G."/>
            <person name="Butler M."/>
            <person name="Elias M."/>
            <person name="Idnurm A."/>
            <person name="Lang B.F."/>
            <person name="Sone T."/>
            <person name="Abe A."/>
            <person name="Calvo S.E."/>
            <person name="Corrochano L.M."/>
            <person name="Engels R."/>
            <person name="Fu J."/>
            <person name="Hansberg W."/>
            <person name="Kim J.-M."/>
            <person name="Kodira C.D."/>
            <person name="Koehrsen M.J."/>
            <person name="Liu B."/>
            <person name="Miranda-Saavedra D."/>
            <person name="O'Leary S."/>
            <person name="Ortiz-Castellanos L."/>
            <person name="Poulter R."/>
            <person name="Rodriguez-Romero J."/>
            <person name="Ruiz-Herrera J."/>
            <person name="Shen Y.-Q."/>
            <person name="Zeng Q."/>
            <person name="Galagan J."/>
            <person name="Birren B.W."/>
            <person name="Cuomo C.A."/>
            <person name="Wickes B.L."/>
        </authorList>
    </citation>
    <scope>NUCLEOTIDE SEQUENCE [LARGE SCALE GENOMIC DNA]</scope>
    <source>
        <strain evidence="8">RA 99-880 / ATCC MYA-4621 / FGSC 9543 / NRRL 43880</strain>
    </source>
</reference>
<dbReference type="AlphaFoldDB" id="I1C6X7"/>
<dbReference type="GeneID" id="93615883"/>
<keyword evidence="4 5" id="KW-0472">Membrane</keyword>
<dbReference type="InParanoid" id="I1C6X7"/>
<evidence type="ECO:0000256" key="5">
    <source>
        <dbReference type="SAM" id="Phobius"/>
    </source>
</evidence>
<dbReference type="PANTHER" id="PTHR10783">
    <property type="entry name" value="XENOTROPIC AND POLYTROPIC RETROVIRUS RECEPTOR 1-RELATED"/>
    <property type="match status" value="1"/>
</dbReference>
<evidence type="ECO:0000256" key="3">
    <source>
        <dbReference type="ARBA" id="ARBA00022989"/>
    </source>
</evidence>
<evidence type="ECO:0000256" key="2">
    <source>
        <dbReference type="ARBA" id="ARBA00022692"/>
    </source>
</evidence>
<keyword evidence="2 5" id="KW-0812">Transmembrane</keyword>
<evidence type="ECO:0000313" key="7">
    <source>
        <dbReference type="EMBL" id="EIE84207.1"/>
    </source>
</evidence>
<keyword evidence="8" id="KW-1185">Reference proteome</keyword>
<dbReference type="GO" id="GO:0016020">
    <property type="term" value="C:membrane"/>
    <property type="evidence" value="ECO:0007669"/>
    <property type="project" value="UniProtKB-SubCell"/>
</dbReference>
<keyword evidence="3 5" id="KW-1133">Transmembrane helix</keyword>
<dbReference type="OrthoDB" id="2159384at2759"/>
<feature type="domain" description="EXS" evidence="6">
    <location>
        <begin position="1"/>
        <end position="110"/>
    </location>
</feature>
<dbReference type="PANTHER" id="PTHR10783:SF46">
    <property type="entry name" value="PROTEIN ERD1 HOMOLOG 2"/>
    <property type="match status" value="1"/>
</dbReference>
<feature type="transmembrane region" description="Helical" evidence="5">
    <location>
        <begin position="27"/>
        <end position="45"/>
    </location>
</feature>
<evidence type="ECO:0000259" key="6">
    <source>
        <dbReference type="PROSITE" id="PS51380"/>
    </source>
</evidence>
<dbReference type="GO" id="GO:0005737">
    <property type="term" value="C:cytoplasm"/>
    <property type="evidence" value="ECO:0007669"/>
    <property type="project" value="TreeGrafter"/>
</dbReference>
<evidence type="ECO:0000313" key="8">
    <source>
        <dbReference type="Proteomes" id="UP000009138"/>
    </source>
</evidence>
<name>I1C6X7_RHIO9</name>
<dbReference type="PROSITE" id="PS51380">
    <property type="entry name" value="EXS"/>
    <property type="match status" value="1"/>
</dbReference>
<dbReference type="eggNOG" id="KOG1162">
    <property type="taxonomic scope" value="Eukaryota"/>
</dbReference>
<proteinExistence type="predicted"/>
<organism evidence="7 8">
    <name type="scientific">Rhizopus delemar (strain RA 99-880 / ATCC MYA-4621 / FGSC 9543 / NRRL 43880)</name>
    <name type="common">Mucormycosis agent</name>
    <name type="synonym">Rhizopus arrhizus var. delemar</name>
    <dbReference type="NCBI Taxonomy" id="246409"/>
    <lineage>
        <taxon>Eukaryota</taxon>
        <taxon>Fungi</taxon>
        <taxon>Fungi incertae sedis</taxon>
        <taxon>Mucoromycota</taxon>
        <taxon>Mucoromycotina</taxon>
        <taxon>Mucoromycetes</taxon>
        <taxon>Mucorales</taxon>
        <taxon>Mucorineae</taxon>
        <taxon>Rhizopodaceae</taxon>
        <taxon>Rhizopus</taxon>
    </lineage>
</organism>
<dbReference type="Proteomes" id="UP000009138">
    <property type="component" value="Unassembled WGS sequence"/>
</dbReference>
<evidence type="ECO:0000256" key="4">
    <source>
        <dbReference type="ARBA" id="ARBA00023136"/>
    </source>
</evidence>
<sequence>MDWNLITINTQSHTVHIRRQLYFSQPIYYILAVFIDFLLRITWSFKLSSHLLIRQLDASIFLLELMEVFRRWVWVMFRMENEWVKKVYSSLPSTLRLDRLDRKSASGLLSPIVEEEDLLPILN</sequence>
<dbReference type="Pfam" id="PF03124">
    <property type="entry name" value="EXS"/>
    <property type="match status" value="1"/>
</dbReference>
<dbReference type="InterPro" id="IPR004342">
    <property type="entry name" value="EXS_C"/>
</dbReference>
<protein>
    <recommendedName>
        <fullName evidence="6">EXS domain-containing protein</fullName>
    </recommendedName>
</protein>
<dbReference type="RefSeq" id="XP_067519603.1">
    <property type="nucleotide sequence ID" value="XM_067663502.1"/>
</dbReference>
<dbReference type="STRING" id="246409.I1C6X7"/>
<gene>
    <name evidence="7" type="ORF">RO3G_08917</name>
</gene>
<evidence type="ECO:0000256" key="1">
    <source>
        <dbReference type="ARBA" id="ARBA00004141"/>
    </source>
</evidence>
<dbReference type="EMBL" id="CH476737">
    <property type="protein sequence ID" value="EIE84207.1"/>
    <property type="molecule type" value="Genomic_DNA"/>
</dbReference>
<dbReference type="VEuPathDB" id="FungiDB:RO3G_08917"/>